<dbReference type="InterPro" id="IPR016521">
    <property type="entry name" value="RNA-processing_Lsm12"/>
</dbReference>
<evidence type="ECO:0000259" key="1">
    <source>
        <dbReference type="PROSITE" id="PS52001"/>
    </source>
</evidence>
<accession>A0A7H9B654</accession>
<evidence type="ECO:0000313" key="2">
    <source>
        <dbReference type="EMBL" id="QLG74205.1"/>
    </source>
</evidence>
<gene>
    <name evidence="2" type="ORF">HG535_0G00890</name>
</gene>
<dbReference type="InterPro" id="IPR047574">
    <property type="entry name" value="AD"/>
</dbReference>
<sequence length="189" mass="21673">MSTNLESVLGFKVRVTNVLDQITEGKIYSFNSANNTLTLLTTKKGQPQSFKVIKCSFIKNLEVLGDKPASNTFKRQHIRPQHVNVERIEQLLRQKLAEQKTRSIRTGKNVSKEGQFLFDMLYKTVSDTKWVDKKIVVLDDVEISPPYKLENVKPLHGSHTETETLVKRILQRGQEKLNDMMEMDGRRGG</sequence>
<proteinExistence type="predicted"/>
<dbReference type="OrthoDB" id="1057137at2759"/>
<keyword evidence="3" id="KW-1185">Reference proteome</keyword>
<dbReference type="GeneID" id="59237988"/>
<dbReference type="PANTHER" id="PTHR13542">
    <property type="entry name" value="LSM12 HOMOLOG"/>
    <property type="match status" value="1"/>
</dbReference>
<feature type="domain" description="AD" evidence="1">
    <location>
        <begin position="81"/>
        <end position="178"/>
    </location>
</feature>
<dbReference type="RefSeq" id="XP_037145930.1">
    <property type="nucleotide sequence ID" value="XM_037290035.1"/>
</dbReference>
<organism evidence="2 3">
    <name type="scientific">Zygotorulaspora mrakii</name>
    <name type="common">Zygosaccharomyces mrakii</name>
    <dbReference type="NCBI Taxonomy" id="42260"/>
    <lineage>
        <taxon>Eukaryota</taxon>
        <taxon>Fungi</taxon>
        <taxon>Dikarya</taxon>
        <taxon>Ascomycota</taxon>
        <taxon>Saccharomycotina</taxon>
        <taxon>Saccharomycetes</taxon>
        <taxon>Saccharomycetales</taxon>
        <taxon>Saccharomycetaceae</taxon>
        <taxon>Zygotorulaspora</taxon>
    </lineage>
</organism>
<name>A0A7H9B654_ZYGMR</name>
<protein>
    <recommendedName>
        <fullName evidence="1">AD domain-containing protein</fullName>
    </recommendedName>
</protein>
<dbReference type="InterPro" id="IPR048478">
    <property type="entry name" value="LSM12_LSM"/>
</dbReference>
<dbReference type="Proteomes" id="UP000509704">
    <property type="component" value="Chromosome 7"/>
</dbReference>
<dbReference type="InterPro" id="IPR039683">
    <property type="entry name" value="Lsm12-like"/>
</dbReference>
<dbReference type="PROSITE" id="PS52001">
    <property type="entry name" value="AD"/>
    <property type="match status" value="1"/>
</dbReference>
<reference evidence="2 3" key="1">
    <citation type="submission" date="2020-07" db="EMBL/GenBank/DDBJ databases">
        <title>The yeast mating-type switching endonuclease HO is a domesticated member of an unorthodox homing genetic element family.</title>
        <authorList>
            <person name="Coughlan A.Y."/>
            <person name="Lombardi L."/>
            <person name="Braun-Galleani S."/>
            <person name="Martos A.R."/>
            <person name="Galeote V."/>
            <person name="Bigey F."/>
            <person name="Dequin S."/>
            <person name="Byrne K.P."/>
            <person name="Wolfe K.H."/>
        </authorList>
    </citation>
    <scope>NUCLEOTIDE SEQUENCE [LARGE SCALE GENOMIC DNA]</scope>
    <source>
        <strain evidence="2 3">NRRL Y-6702</strain>
    </source>
</reference>
<dbReference type="EMBL" id="CP058610">
    <property type="protein sequence ID" value="QLG74205.1"/>
    <property type="molecule type" value="Genomic_DNA"/>
</dbReference>
<dbReference type="KEGG" id="zmk:HG535_0G00890"/>
<dbReference type="Pfam" id="PF09793">
    <property type="entry name" value="AD"/>
    <property type="match status" value="1"/>
</dbReference>
<dbReference type="PIRSF" id="PIRSF007783">
    <property type="entry name" value="UCP007783_YHR121w"/>
    <property type="match status" value="1"/>
</dbReference>
<evidence type="ECO:0000313" key="3">
    <source>
        <dbReference type="Proteomes" id="UP000509704"/>
    </source>
</evidence>
<dbReference type="InterPro" id="IPR019181">
    <property type="entry name" value="LSM12_ABD"/>
</dbReference>
<dbReference type="SMART" id="SM00995">
    <property type="entry name" value="AD"/>
    <property type="match status" value="1"/>
</dbReference>
<dbReference type="Pfam" id="PF21166">
    <property type="entry name" value="LSM12_LSM"/>
    <property type="match status" value="1"/>
</dbReference>
<dbReference type="AlphaFoldDB" id="A0A7H9B654"/>